<accession>A0A6B2NQA4</accession>
<reference evidence="1" key="1">
    <citation type="submission" date="2020-02" db="EMBL/GenBank/DDBJ databases">
        <title>Delineation of the pyrene-degrading pathway in Roseobacter clade bacteria by genomic analysis.</title>
        <authorList>
            <person name="Zhou H."/>
            <person name="Wang H."/>
        </authorList>
    </citation>
    <scope>NUCLEOTIDE SEQUENCE</scope>
    <source>
        <strain evidence="1">PrR005</strain>
    </source>
</reference>
<sequence length="95" mass="10515">MSEVSQELIEQFKNFVACANPSILHPLDERRLNECLVALHSAGHKVDEHLIAEIWPEETVSGLGGDPAHSTYLRDRVYIAANTAGEVLSIYEAAR</sequence>
<proteinExistence type="predicted"/>
<comment type="caution">
    <text evidence="1">The sequence shown here is derived from an EMBL/GenBank/DDBJ whole genome shotgun (WGS) entry which is preliminary data.</text>
</comment>
<name>A0A6B2NQA4_9RHOB</name>
<organism evidence="1">
    <name type="scientific">Ruegeria sp. PrR005</name>
    <dbReference type="NCBI Taxonomy" id="2706882"/>
    <lineage>
        <taxon>Bacteria</taxon>
        <taxon>Pseudomonadati</taxon>
        <taxon>Pseudomonadota</taxon>
        <taxon>Alphaproteobacteria</taxon>
        <taxon>Rhodobacterales</taxon>
        <taxon>Roseobacteraceae</taxon>
        <taxon>Ruegeria</taxon>
    </lineage>
</organism>
<dbReference type="AlphaFoldDB" id="A0A6B2NQA4"/>
<protein>
    <submittedName>
        <fullName evidence="1">Uncharacterized protein</fullName>
    </submittedName>
</protein>
<dbReference type="RefSeq" id="WP_164128681.1">
    <property type="nucleotide sequence ID" value="NZ_JAAGOX010000011.1"/>
</dbReference>
<gene>
    <name evidence="1" type="ORF">G0P99_07050</name>
</gene>
<dbReference type="EMBL" id="JAAGOX010000011">
    <property type="protein sequence ID" value="NDW44709.1"/>
    <property type="molecule type" value="Genomic_DNA"/>
</dbReference>
<evidence type="ECO:0000313" key="1">
    <source>
        <dbReference type="EMBL" id="NDW44709.1"/>
    </source>
</evidence>